<comment type="caution">
    <text evidence="6">The sequence shown here is derived from an EMBL/GenBank/DDBJ whole genome shotgun (WGS) entry which is preliminary data.</text>
</comment>
<dbReference type="InterPro" id="IPR000524">
    <property type="entry name" value="Tscrpt_reg_HTH_GntR"/>
</dbReference>
<keyword evidence="2" id="KW-0238">DNA-binding</keyword>
<dbReference type="Pfam" id="PF07729">
    <property type="entry name" value="FCD"/>
    <property type="match status" value="1"/>
</dbReference>
<dbReference type="PANTHER" id="PTHR43537:SF47">
    <property type="entry name" value="REGULATORY PROTEIN GNTR HTH"/>
    <property type="match status" value="1"/>
</dbReference>
<feature type="domain" description="HTH gntR-type" evidence="5">
    <location>
        <begin position="9"/>
        <end position="77"/>
    </location>
</feature>
<dbReference type="InterPro" id="IPR011711">
    <property type="entry name" value="GntR_C"/>
</dbReference>
<evidence type="ECO:0000256" key="3">
    <source>
        <dbReference type="ARBA" id="ARBA00023163"/>
    </source>
</evidence>
<keyword evidence="1" id="KW-0805">Transcription regulation</keyword>
<dbReference type="SMART" id="SM00345">
    <property type="entry name" value="HTH_GNTR"/>
    <property type="match status" value="1"/>
</dbReference>
<evidence type="ECO:0000256" key="4">
    <source>
        <dbReference type="SAM" id="MobiDB-lite"/>
    </source>
</evidence>
<name>A0A1Q9LHL1_9PSEU</name>
<dbReference type="CDD" id="cd07377">
    <property type="entry name" value="WHTH_GntR"/>
    <property type="match status" value="1"/>
</dbReference>
<dbReference type="Gene3D" id="1.10.10.10">
    <property type="entry name" value="Winged helix-like DNA-binding domain superfamily/Winged helix DNA-binding domain"/>
    <property type="match status" value="1"/>
</dbReference>
<evidence type="ECO:0000256" key="1">
    <source>
        <dbReference type="ARBA" id="ARBA00023015"/>
    </source>
</evidence>
<accession>A0A1Q9LHL1</accession>
<dbReference type="PRINTS" id="PR00035">
    <property type="entry name" value="HTHGNTR"/>
</dbReference>
<dbReference type="Gene3D" id="1.20.120.530">
    <property type="entry name" value="GntR ligand-binding domain-like"/>
    <property type="match status" value="1"/>
</dbReference>
<feature type="region of interest" description="Disordered" evidence="4">
    <location>
        <begin position="220"/>
        <end position="241"/>
    </location>
</feature>
<evidence type="ECO:0000259" key="5">
    <source>
        <dbReference type="PROSITE" id="PS50949"/>
    </source>
</evidence>
<gene>
    <name evidence="6" type="ORF">BJP25_25375</name>
</gene>
<dbReference type="SMART" id="SM00895">
    <property type="entry name" value="FCD"/>
    <property type="match status" value="1"/>
</dbReference>
<dbReference type="EMBL" id="MKQR01000021">
    <property type="protein sequence ID" value="OLR91513.1"/>
    <property type="molecule type" value="Genomic_DNA"/>
</dbReference>
<dbReference type="AlphaFoldDB" id="A0A1Q9LHL1"/>
<evidence type="ECO:0000313" key="6">
    <source>
        <dbReference type="EMBL" id="OLR91513.1"/>
    </source>
</evidence>
<dbReference type="PROSITE" id="PS50949">
    <property type="entry name" value="HTH_GNTR"/>
    <property type="match status" value="1"/>
</dbReference>
<dbReference type="OrthoDB" id="5450856at2"/>
<dbReference type="Proteomes" id="UP000186040">
    <property type="component" value="Unassembled WGS sequence"/>
</dbReference>
<dbReference type="RefSeq" id="WP_075976585.1">
    <property type="nucleotide sequence ID" value="NZ_MKQR01000021.1"/>
</dbReference>
<dbReference type="SUPFAM" id="SSF48008">
    <property type="entry name" value="GntR ligand-binding domain-like"/>
    <property type="match status" value="1"/>
</dbReference>
<keyword evidence="7" id="KW-1185">Reference proteome</keyword>
<proteinExistence type="predicted"/>
<dbReference type="PANTHER" id="PTHR43537">
    <property type="entry name" value="TRANSCRIPTIONAL REGULATOR, GNTR FAMILY"/>
    <property type="match status" value="1"/>
</dbReference>
<reference evidence="6 7" key="1">
    <citation type="submission" date="2016-10" db="EMBL/GenBank/DDBJ databases">
        <title>The Draft Genome Sequence of Actinokineospora bangkokensis 44EHWT reveals the biosynthetic pathway of antifungal compounds Thailandins with unusual extender unit butylmalonyl-CoA.</title>
        <authorList>
            <person name="Greule A."/>
            <person name="Intra B."/>
            <person name="Flemming S."/>
            <person name="Rommel M.G."/>
            <person name="Panbangred W."/>
            <person name="Bechthold A."/>
        </authorList>
    </citation>
    <scope>NUCLEOTIDE SEQUENCE [LARGE SCALE GENOMIC DNA]</scope>
    <source>
        <strain evidence="6 7">44EHW</strain>
    </source>
</reference>
<dbReference type="Pfam" id="PF00392">
    <property type="entry name" value="GntR"/>
    <property type="match status" value="1"/>
</dbReference>
<evidence type="ECO:0000256" key="2">
    <source>
        <dbReference type="ARBA" id="ARBA00023125"/>
    </source>
</evidence>
<evidence type="ECO:0000313" key="7">
    <source>
        <dbReference type="Proteomes" id="UP000186040"/>
    </source>
</evidence>
<protein>
    <submittedName>
        <fullName evidence="6">GntR family transcriptional regulator</fullName>
    </submittedName>
</protein>
<dbReference type="GO" id="GO:0003677">
    <property type="term" value="F:DNA binding"/>
    <property type="evidence" value="ECO:0007669"/>
    <property type="project" value="UniProtKB-KW"/>
</dbReference>
<dbReference type="GO" id="GO:0003700">
    <property type="term" value="F:DNA-binding transcription factor activity"/>
    <property type="evidence" value="ECO:0007669"/>
    <property type="project" value="InterPro"/>
</dbReference>
<dbReference type="STRING" id="1193682.BJP25_25375"/>
<keyword evidence="3" id="KW-0804">Transcription</keyword>
<dbReference type="InterPro" id="IPR008920">
    <property type="entry name" value="TF_FadR/GntR_C"/>
</dbReference>
<feature type="compositionally biased region" description="Polar residues" evidence="4">
    <location>
        <begin position="227"/>
        <end position="241"/>
    </location>
</feature>
<dbReference type="SUPFAM" id="SSF46785">
    <property type="entry name" value="Winged helix' DNA-binding domain"/>
    <property type="match status" value="1"/>
</dbReference>
<dbReference type="InterPro" id="IPR036390">
    <property type="entry name" value="WH_DNA-bd_sf"/>
</dbReference>
<organism evidence="6 7">
    <name type="scientific">Actinokineospora bangkokensis</name>
    <dbReference type="NCBI Taxonomy" id="1193682"/>
    <lineage>
        <taxon>Bacteria</taxon>
        <taxon>Bacillati</taxon>
        <taxon>Actinomycetota</taxon>
        <taxon>Actinomycetes</taxon>
        <taxon>Pseudonocardiales</taxon>
        <taxon>Pseudonocardiaceae</taxon>
        <taxon>Actinokineospora</taxon>
    </lineage>
</organism>
<sequence>MPLATTRRSGLVDQVIEQMRSAISSGEWRVGGRIPTEPELVAALGVGRNTVREAVRALAHAGLLEVRQGDGTFVRATSEFSGAVRRLAGTELRDVLRVRRILEVEGARMAAAHRTEADLAELTELLATRDRTMSAKDWAAGVDDDAAFHIAVVRCSHNALLAELYQGLTEVVRASVASTVDTHPAAQLVDHGGLLDAIRDGDADRAAAEAGGFLDELIAGLGEDTPQDTAPAQSAQPVEQD</sequence>
<dbReference type="InterPro" id="IPR036388">
    <property type="entry name" value="WH-like_DNA-bd_sf"/>
</dbReference>